<keyword evidence="9" id="KW-0472">Membrane</keyword>
<keyword evidence="6" id="KW-0256">Endoplasmic reticulum</keyword>
<comment type="caution">
    <text evidence="12">The sequence shown here is derived from an EMBL/GenBank/DDBJ whole genome shotgun (WGS) entry which is preliminary data.</text>
</comment>
<keyword evidence="5" id="KW-0813">Transport</keyword>
<dbReference type="Pfam" id="PF13329">
    <property type="entry name" value="ATG2_CAD"/>
    <property type="match status" value="1"/>
</dbReference>
<dbReference type="Proteomes" id="UP001153148">
    <property type="component" value="Unassembled WGS sequence"/>
</dbReference>
<evidence type="ECO:0000313" key="12">
    <source>
        <dbReference type="EMBL" id="CAG2055349.1"/>
    </source>
</evidence>
<proteinExistence type="inferred from homology"/>
<sequence length="63" mass="7070">MLHSKIVVKAVHVRPDPKLKVQECCLKVSLLPLRLNIDQDSFIFLFNFFSEVSGGNIDKGTAL</sequence>
<comment type="similarity">
    <text evidence="3">Belongs to the ATG2 family.</text>
</comment>
<dbReference type="EMBL" id="CAJPIN010002375">
    <property type="protein sequence ID" value="CAG2055349.1"/>
    <property type="molecule type" value="Genomic_DNA"/>
</dbReference>
<evidence type="ECO:0000256" key="11">
    <source>
        <dbReference type="ARBA" id="ARBA00024615"/>
    </source>
</evidence>
<comment type="catalytic activity">
    <reaction evidence="10">
        <text>a 1,2-diacyl-sn-glycero-3-phospho-L-serine(in) = a 1,2-diacyl-sn-glycero-3-phospho-L-serine(out)</text>
        <dbReference type="Rhea" id="RHEA:38663"/>
        <dbReference type="ChEBI" id="CHEBI:57262"/>
    </reaction>
</comment>
<evidence type="ECO:0000256" key="2">
    <source>
        <dbReference type="ARBA" id="ARBA00004623"/>
    </source>
</evidence>
<evidence type="ECO:0000256" key="7">
    <source>
        <dbReference type="ARBA" id="ARBA00023006"/>
    </source>
</evidence>
<dbReference type="InterPro" id="IPR026849">
    <property type="entry name" value="ATG2"/>
</dbReference>
<evidence type="ECO:0000256" key="1">
    <source>
        <dbReference type="ARBA" id="ARBA00004406"/>
    </source>
</evidence>
<evidence type="ECO:0000256" key="4">
    <source>
        <dbReference type="ARBA" id="ARBA00018070"/>
    </source>
</evidence>
<comment type="catalytic activity">
    <reaction evidence="11">
        <text>a 1,2-diacyl-sn-glycero-3-phosphoethanolamine(in) = a 1,2-diacyl-sn-glycero-3-phosphoethanolamine(out)</text>
        <dbReference type="Rhea" id="RHEA:38895"/>
        <dbReference type="ChEBI" id="CHEBI:64612"/>
    </reaction>
</comment>
<evidence type="ECO:0000256" key="6">
    <source>
        <dbReference type="ARBA" id="ARBA00022824"/>
    </source>
</evidence>
<keyword evidence="13" id="KW-1185">Reference proteome</keyword>
<evidence type="ECO:0000256" key="8">
    <source>
        <dbReference type="ARBA" id="ARBA00023055"/>
    </source>
</evidence>
<reference evidence="12" key="1">
    <citation type="submission" date="2021-03" db="EMBL/GenBank/DDBJ databases">
        <authorList>
            <person name="Tran Van P."/>
        </authorList>
    </citation>
    <scope>NUCLEOTIDE SEQUENCE</scope>
</reference>
<evidence type="ECO:0000256" key="5">
    <source>
        <dbReference type="ARBA" id="ARBA00022448"/>
    </source>
</evidence>
<evidence type="ECO:0000256" key="9">
    <source>
        <dbReference type="ARBA" id="ARBA00023136"/>
    </source>
</evidence>
<dbReference type="PANTHER" id="PTHR13190:SF1">
    <property type="entry name" value="AUTOPHAGY-RELATED 2, ISOFORM A"/>
    <property type="match status" value="1"/>
</dbReference>
<evidence type="ECO:0000256" key="3">
    <source>
        <dbReference type="ARBA" id="ARBA00009714"/>
    </source>
</evidence>
<organism evidence="12 13">
    <name type="scientific">Timema podura</name>
    <name type="common">Walking stick</name>
    <dbReference type="NCBI Taxonomy" id="61482"/>
    <lineage>
        <taxon>Eukaryota</taxon>
        <taxon>Metazoa</taxon>
        <taxon>Ecdysozoa</taxon>
        <taxon>Arthropoda</taxon>
        <taxon>Hexapoda</taxon>
        <taxon>Insecta</taxon>
        <taxon>Pterygota</taxon>
        <taxon>Neoptera</taxon>
        <taxon>Polyneoptera</taxon>
        <taxon>Phasmatodea</taxon>
        <taxon>Timematodea</taxon>
        <taxon>Timematoidea</taxon>
        <taxon>Timematidae</taxon>
        <taxon>Timema</taxon>
    </lineage>
</organism>
<name>A0ABN7NKL8_TIMPD</name>
<keyword evidence="7" id="KW-0072">Autophagy</keyword>
<gene>
    <name evidence="12" type="ORF">TPAB3V08_LOCUS2354</name>
</gene>
<comment type="subcellular location">
    <subcellularLocation>
        <location evidence="1">Endoplasmic reticulum membrane</location>
        <topology evidence="1">Peripheral membrane protein</topology>
    </subcellularLocation>
    <subcellularLocation>
        <location evidence="2">Preautophagosomal structure membrane</location>
        <topology evidence="2">Peripheral membrane protein</topology>
    </subcellularLocation>
</comment>
<accession>A0ABN7NKL8</accession>
<protein>
    <recommendedName>
        <fullName evidence="4">Autophagy-related protein 2</fullName>
    </recommendedName>
</protein>
<keyword evidence="8" id="KW-0445">Lipid transport</keyword>
<evidence type="ECO:0000256" key="10">
    <source>
        <dbReference type="ARBA" id="ARBA00024479"/>
    </source>
</evidence>
<evidence type="ECO:0000313" key="13">
    <source>
        <dbReference type="Proteomes" id="UP001153148"/>
    </source>
</evidence>
<dbReference type="PANTHER" id="PTHR13190">
    <property type="entry name" value="AUTOPHAGY-RELATED 2, ISOFORM A"/>
    <property type="match status" value="1"/>
</dbReference>